<dbReference type="AlphaFoldDB" id="A0A840I463"/>
<feature type="binding site" evidence="3">
    <location>
        <position position="147"/>
    </location>
    <ligand>
        <name>a divalent metal cation</name>
        <dbReference type="ChEBI" id="CHEBI:60240"/>
    </ligand>
</feature>
<proteinExistence type="inferred from homology"/>
<evidence type="ECO:0000256" key="1">
    <source>
        <dbReference type="ARBA" id="ARBA00008853"/>
    </source>
</evidence>
<dbReference type="GO" id="GO:0005509">
    <property type="term" value="F:calcium ion binding"/>
    <property type="evidence" value="ECO:0007669"/>
    <property type="project" value="TreeGrafter"/>
</dbReference>
<evidence type="ECO:0000313" key="6">
    <source>
        <dbReference type="Proteomes" id="UP000563524"/>
    </source>
</evidence>
<comment type="caution">
    <text evidence="5">The sequence shown here is derived from an EMBL/GenBank/DDBJ whole genome shotgun (WGS) entry which is preliminary data.</text>
</comment>
<feature type="binding site" evidence="3">
    <location>
        <position position="12"/>
    </location>
    <ligand>
        <name>a divalent metal cation</name>
        <dbReference type="ChEBI" id="CHEBI:60240"/>
    </ligand>
</feature>
<dbReference type="PANTHER" id="PTHR10907">
    <property type="entry name" value="REGUCALCIN"/>
    <property type="match status" value="1"/>
</dbReference>
<dbReference type="Pfam" id="PF08450">
    <property type="entry name" value="SGL"/>
    <property type="match status" value="1"/>
</dbReference>
<reference evidence="5 6" key="1">
    <citation type="submission" date="2020-08" db="EMBL/GenBank/DDBJ databases">
        <title>Genomic Encyclopedia of Type Strains, Phase IV (KMG-IV): sequencing the most valuable type-strain genomes for metagenomic binning, comparative biology and taxonomic classification.</title>
        <authorList>
            <person name="Goeker M."/>
        </authorList>
    </citation>
    <scope>NUCLEOTIDE SEQUENCE [LARGE SCALE GENOMIC DNA]</scope>
    <source>
        <strain evidence="5 6">DSM 102850</strain>
    </source>
</reference>
<keyword evidence="6" id="KW-1185">Reference proteome</keyword>
<dbReference type="GO" id="GO:0004341">
    <property type="term" value="F:gluconolactonase activity"/>
    <property type="evidence" value="ECO:0007669"/>
    <property type="project" value="TreeGrafter"/>
</dbReference>
<comment type="cofactor">
    <cofactor evidence="3">
        <name>Zn(2+)</name>
        <dbReference type="ChEBI" id="CHEBI:29105"/>
    </cofactor>
    <text evidence="3">Binds 1 divalent metal cation per subunit.</text>
</comment>
<feature type="binding site" evidence="3">
    <location>
        <position position="97"/>
    </location>
    <ligand>
        <name>substrate</name>
    </ligand>
</feature>
<dbReference type="InterPro" id="IPR013658">
    <property type="entry name" value="SGL"/>
</dbReference>
<gene>
    <name evidence="5" type="ORF">GGQ59_001472</name>
</gene>
<dbReference type="Gene3D" id="2.120.10.30">
    <property type="entry name" value="TolB, C-terminal domain"/>
    <property type="match status" value="1"/>
</dbReference>
<organism evidence="5 6">
    <name type="scientific">Parvularcula dongshanensis</name>
    <dbReference type="NCBI Taxonomy" id="1173995"/>
    <lineage>
        <taxon>Bacteria</taxon>
        <taxon>Pseudomonadati</taxon>
        <taxon>Pseudomonadota</taxon>
        <taxon>Alphaproteobacteria</taxon>
        <taxon>Parvularculales</taxon>
        <taxon>Parvularculaceae</taxon>
        <taxon>Parvularcula</taxon>
    </lineage>
</organism>
<protein>
    <submittedName>
        <fullName evidence="5">Sugar lactone lactonase YvrE</fullName>
    </submittedName>
</protein>
<name>A0A840I463_9PROT</name>
<evidence type="ECO:0000256" key="2">
    <source>
        <dbReference type="PIRSR" id="PIRSR605511-1"/>
    </source>
</evidence>
<feature type="domain" description="SMP-30/Gluconolactonase/LRE-like region" evidence="4">
    <location>
        <begin position="10"/>
        <end position="254"/>
    </location>
</feature>
<comment type="similarity">
    <text evidence="1">Belongs to the SMP-30/CGR1 family.</text>
</comment>
<feature type="binding site" evidence="3">
    <location>
        <position position="195"/>
    </location>
    <ligand>
        <name>a divalent metal cation</name>
        <dbReference type="ChEBI" id="CHEBI:60240"/>
    </ligand>
</feature>
<dbReference type="RefSeq" id="WP_183817127.1">
    <property type="nucleotide sequence ID" value="NZ_JACHOB010000002.1"/>
</dbReference>
<accession>A0A840I463</accession>
<sequence length="292" mass="31900">MYTIESGDTLGEGVLWRDTDNTVWWADIIGRRLCRASWPDLRIKRYSTPYRLCAFAFLDGTEDRLLCAFDEGFGIWDLEEESVAWISRPTDIGAGLRLNDGRVDPSGQFWAGSMHEGSFAGNPSGKLYRLNGNGTIVTMRRGLAISNGLCWSPDGKTVYHADSGTGTIVQAHFDPSSDRPPDWEIFVEVEDGSPDGAVTDSFGRLWVALWGKGAVACYSPGGEHLCELAVPAPHVTCPVFGGPGFRHLFVTSARRDLSAAQLESWPLSGSVFVYETDTIGMPSDRAALLLNS</sequence>
<dbReference type="Proteomes" id="UP000563524">
    <property type="component" value="Unassembled WGS sequence"/>
</dbReference>
<dbReference type="SUPFAM" id="SSF63829">
    <property type="entry name" value="Calcium-dependent phosphotriesterase"/>
    <property type="match status" value="1"/>
</dbReference>
<dbReference type="InterPro" id="IPR011042">
    <property type="entry name" value="6-blade_b-propeller_TolB-like"/>
</dbReference>
<feature type="binding site" evidence="3">
    <location>
        <position position="99"/>
    </location>
    <ligand>
        <name>substrate</name>
    </ligand>
</feature>
<evidence type="ECO:0000313" key="5">
    <source>
        <dbReference type="EMBL" id="MBB4658958.1"/>
    </source>
</evidence>
<dbReference type="GO" id="GO:0019853">
    <property type="term" value="P:L-ascorbic acid biosynthetic process"/>
    <property type="evidence" value="ECO:0007669"/>
    <property type="project" value="TreeGrafter"/>
</dbReference>
<keyword evidence="3" id="KW-0479">Metal-binding</keyword>
<evidence type="ECO:0000256" key="3">
    <source>
        <dbReference type="PIRSR" id="PIRSR605511-2"/>
    </source>
</evidence>
<dbReference type="EMBL" id="JACHOB010000002">
    <property type="protein sequence ID" value="MBB4658958.1"/>
    <property type="molecule type" value="Genomic_DNA"/>
</dbReference>
<dbReference type="InterPro" id="IPR005511">
    <property type="entry name" value="SMP-30"/>
</dbReference>
<keyword evidence="3" id="KW-0862">Zinc</keyword>
<evidence type="ECO:0000259" key="4">
    <source>
        <dbReference type="Pfam" id="PF08450"/>
    </source>
</evidence>
<dbReference type="PRINTS" id="PR01790">
    <property type="entry name" value="SMP30FAMILY"/>
</dbReference>
<feature type="active site" description="Proton donor/acceptor" evidence="2">
    <location>
        <position position="195"/>
    </location>
</feature>
<dbReference type="PANTHER" id="PTHR10907:SF47">
    <property type="entry name" value="REGUCALCIN"/>
    <property type="match status" value="1"/>
</dbReference>